<dbReference type="RefSeq" id="WP_080855234.1">
    <property type="nucleotide sequence ID" value="NZ_LT009777.1"/>
</dbReference>
<gene>
    <name evidence="2" type="ORF">AGR7A_pAt20315</name>
</gene>
<dbReference type="InterPro" id="IPR005119">
    <property type="entry name" value="LysR_subst-bd"/>
</dbReference>
<dbReference type="CDD" id="cd05466">
    <property type="entry name" value="PBP2_LTTR_substrate"/>
    <property type="match status" value="1"/>
</dbReference>
<name>A0A1S7U9U9_9HYPH</name>
<protein>
    <recommendedName>
        <fullName evidence="1">LysR substrate-binding domain-containing protein</fullName>
    </recommendedName>
</protein>
<accession>A0A1S7U9U9</accession>
<dbReference type="SUPFAM" id="SSF53850">
    <property type="entry name" value="Periplasmic binding protein-like II"/>
    <property type="match status" value="1"/>
</dbReference>
<evidence type="ECO:0000313" key="3">
    <source>
        <dbReference type="Proteomes" id="UP000192140"/>
    </source>
</evidence>
<dbReference type="Gene3D" id="3.40.190.290">
    <property type="match status" value="1"/>
</dbReference>
<sequence length="153" mass="16788">MWAYRVYHSMNGFSTEVDHGKPKRLPSPTGPPVGGKEVLTAEDVASERMITLDREFSSNLMVMNSFAHKGHIPFVSVRTEAVGFSAAFAAHGSGITVVNDFIARQCDVFNLKAIPFYPGVVHEYVVFWRRGSDKVSKQASLVEAITDLAVTPS</sequence>
<keyword evidence="3" id="KW-1185">Reference proteome</keyword>
<dbReference type="EMBL" id="FCNP01000049">
    <property type="protein sequence ID" value="CVI63647.1"/>
    <property type="molecule type" value="Genomic_DNA"/>
</dbReference>
<reference evidence="2" key="1">
    <citation type="submission" date="2016-01" db="EMBL/GenBank/DDBJ databases">
        <authorList>
            <person name="Regsiter A."/>
            <person name="william w."/>
        </authorList>
    </citation>
    <scope>NUCLEOTIDE SEQUENCE</scope>
    <source>
        <strain evidence="2">NCPPB 1641</strain>
    </source>
</reference>
<comment type="caution">
    <text evidence="2">The sequence shown here is derived from an EMBL/GenBank/DDBJ whole genome shotgun (WGS) entry which is preliminary data.</text>
</comment>
<dbReference type="Pfam" id="PF03466">
    <property type="entry name" value="LysR_substrate"/>
    <property type="match status" value="1"/>
</dbReference>
<evidence type="ECO:0000259" key="1">
    <source>
        <dbReference type="Pfam" id="PF03466"/>
    </source>
</evidence>
<evidence type="ECO:0000313" key="2">
    <source>
        <dbReference type="EMBL" id="CVI63647.1"/>
    </source>
</evidence>
<organism evidence="2 3">
    <name type="scientific">Agrobacterium deltaense NCPPB 1641</name>
    <dbReference type="NCBI Taxonomy" id="1183425"/>
    <lineage>
        <taxon>Bacteria</taxon>
        <taxon>Pseudomonadati</taxon>
        <taxon>Pseudomonadota</taxon>
        <taxon>Alphaproteobacteria</taxon>
        <taxon>Hyphomicrobiales</taxon>
        <taxon>Rhizobiaceae</taxon>
        <taxon>Rhizobium/Agrobacterium group</taxon>
        <taxon>Agrobacterium</taxon>
    </lineage>
</organism>
<dbReference type="Proteomes" id="UP000192140">
    <property type="component" value="Unassembled WGS sequence"/>
</dbReference>
<proteinExistence type="predicted"/>
<feature type="domain" description="LysR substrate-binding" evidence="1">
    <location>
        <begin position="35"/>
        <end position="146"/>
    </location>
</feature>
<dbReference type="AlphaFoldDB" id="A0A1S7U9U9"/>